<dbReference type="Proteomes" id="UP000002063">
    <property type="component" value="Chromosome"/>
</dbReference>
<keyword evidence="3" id="KW-1185">Reference proteome</keyword>
<accession>C9RED5</accession>
<evidence type="ECO:0000259" key="1">
    <source>
        <dbReference type="Pfam" id="PF13524"/>
    </source>
</evidence>
<dbReference type="eggNOG" id="arCOG07799">
    <property type="taxonomic scope" value="Archaea"/>
</dbReference>
<name>C9RED5_METVM</name>
<sequence length="354" mass="42087">MKILFLNTLHSHYLKNTLYIGLKKILGEDLDIFPYPNIDNDSFTVKYDEKSFLDWKGIKEKIDSDYYDYIILECINQHTAKYVKYVLKNNHKRKNIIVVDFGDFPYIKKIILNKKVIAYFKREKLMDNLKAHIYLKKHLPGILHYNCNILSKCLSEPFILNELYISPSNIFKSKKLRPIPLGVINLEEYCPWLRNIKKKEKEYDVSFIATPNTKERKIIFDVLKELEKEYDVKCYTNKGSLKFEEYLKIISLSKISINTYGYGVDTFRYYEVPYLNTMLLTKKPIIEIPNNFIDRKSAVFYNNVSEVKNLILHYLENDKWKKIAKEGNTHVNKYFVDEKLAKYLLNIVEGELNE</sequence>
<dbReference type="AlphaFoldDB" id="C9RED5"/>
<protein>
    <recommendedName>
        <fullName evidence="1">Spore protein YkvP/CgeB glycosyl transferase-like domain-containing protein</fullName>
    </recommendedName>
</protein>
<feature type="domain" description="Spore protein YkvP/CgeB glycosyl transferase-like" evidence="1">
    <location>
        <begin position="220"/>
        <end position="342"/>
    </location>
</feature>
<gene>
    <name evidence="2" type="ordered locus">Metvu_0068</name>
</gene>
<evidence type="ECO:0000313" key="3">
    <source>
        <dbReference type="Proteomes" id="UP000002063"/>
    </source>
</evidence>
<reference evidence="2" key="1">
    <citation type="submission" date="2009-10" db="EMBL/GenBank/DDBJ databases">
        <title>Complete sequence of chromosome of Methanocaldococcus vulcanius M7.</title>
        <authorList>
            <consortium name="US DOE Joint Genome Institute"/>
            <person name="Lucas S."/>
            <person name="Copeland A."/>
            <person name="Lapidus A."/>
            <person name="Glavina del Rio T."/>
            <person name="Dalin E."/>
            <person name="Tice H."/>
            <person name="Bruce D."/>
            <person name="Goodwin L."/>
            <person name="Pitluck S."/>
            <person name="Lcollab F.I."/>
            <person name="Brettin T."/>
            <person name="Detter J.C."/>
            <person name="Han C."/>
            <person name="Tapia R."/>
            <person name="Kuske C.R."/>
            <person name="Schmutz J."/>
            <person name="Larimer F."/>
            <person name="Land M."/>
            <person name="Hauser L."/>
            <person name="Kyrpides N."/>
            <person name="Ovchinikova G."/>
            <person name="Sieprawska-Lupa M."/>
            <person name="Whitman W.B."/>
            <person name="Woyke T."/>
        </authorList>
    </citation>
    <scope>NUCLEOTIDE SEQUENCE [LARGE SCALE GENOMIC DNA]</scope>
    <source>
        <strain evidence="2">M7</strain>
    </source>
</reference>
<dbReference type="EMBL" id="CP001787">
    <property type="protein sequence ID" value="ACX71937.1"/>
    <property type="molecule type" value="Genomic_DNA"/>
</dbReference>
<dbReference type="HOGENOM" id="CLU_782154_0_0_2"/>
<dbReference type="KEGG" id="mvu:Metvu_0068"/>
<dbReference type="InterPro" id="IPR055259">
    <property type="entry name" value="YkvP/CgeB_Glyco_trans-like"/>
</dbReference>
<dbReference type="RefSeq" id="WP_012819483.1">
    <property type="nucleotide sequence ID" value="NC_013407.1"/>
</dbReference>
<evidence type="ECO:0000313" key="2">
    <source>
        <dbReference type="EMBL" id="ACX71937.1"/>
    </source>
</evidence>
<dbReference type="GeneID" id="8512394"/>
<organism evidence="2 3">
    <name type="scientific">Methanocaldococcus vulcanius (strain ATCC 700851 / DSM 12094 / M7)</name>
    <name type="common">Methanococcus vulcanius</name>
    <dbReference type="NCBI Taxonomy" id="579137"/>
    <lineage>
        <taxon>Archaea</taxon>
        <taxon>Methanobacteriati</taxon>
        <taxon>Methanobacteriota</taxon>
        <taxon>Methanomada group</taxon>
        <taxon>Methanococci</taxon>
        <taxon>Methanococcales</taxon>
        <taxon>Methanocaldococcaceae</taxon>
        <taxon>Methanocaldococcus</taxon>
    </lineage>
</organism>
<proteinExistence type="predicted"/>
<dbReference type="Pfam" id="PF13524">
    <property type="entry name" value="Glyco_trans_1_2"/>
    <property type="match status" value="1"/>
</dbReference>
<dbReference type="STRING" id="579137.Metvu_0068"/>